<dbReference type="AlphaFoldDB" id="A0AA45WK55"/>
<dbReference type="Proteomes" id="UP001157947">
    <property type="component" value="Unassembled WGS sequence"/>
</dbReference>
<evidence type="ECO:0000256" key="5">
    <source>
        <dbReference type="HAMAP-Rule" id="MF_01114"/>
    </source>
</evidence>
<keyword evidence="4 5" id="KW-0963">Cytoplasm</keyword>
<dbReference type="RefSeq" id="WP_265134523.1">
    <property type="nucleotide sequence ID" value="NZ_FXTX01000004.1"/>
</dbReference>
<protein>
    <recommendedName>
        <fullName evidence="3 5">Regulatory protein RecX</fullName>
    </recommendedName>
</protein>
<comment type="similarity">
    <text evidence="2 5">Belongs to the RecX family.</text>
</comment>
<evidence type="ECO:0000256" key="4">
    <source>
        <dbReference type="ARBA" id="ARBA00022490"/>
    </source>
</evidence>
<proteinExistence type="inferred from homology"/>
<evidence type="ECO:0000256" key="1">
    <source>
        <dbReference type="ARBA" id="ARBA00004496"/>
    </source>
</evidence>
<organism evidence="7 8">
    <name type="scientific">Venenivibrio stagnispumantis</name>
    <dbReference type="NCBI Taxonomy" id="407998"/>
    <lineage>
        <taxon>Bacteria</taxon>
        <taxon>Pseudomonadati</taxon>
        <taxon>Aquificota</taxon>
        <taxon>Aquificia</taxon>
        <taxon>Aquificales</taxon>
        <taxon>Hydrogenothermaceae</taxon>
        <taxon>Venenivibrio</taxon>
    </lineage>
</organism>
<sequence>MNIKKYAIILLSKRDYFEKELKEKLYKKGYSKEEIDNVIKELKEEGYINDEKLLNRYKELSLQKGYSTLKLKKKLYQKTEITQNLSEEEELLSALNLLEKSFKKEKNFINVVKFLKNRGFSWNTIQKAVKKFLDGE</sequence>
<evidence type="ECO:0000256" key="3">
    <source>
        <dbReference type="ARBA" id="ARBA00018111"/>
    </source>
</evidence>
<dbReference type="EMBL" id="FXTX01000004">
    <property type="protein sequence ID" value="SMP06068.1"/>
    <property type="molecule type" value="Genomic_DNA"/>
</dbReference>
<reference evidence="7" key="1">
    <citation type="submission" date="2017-05" db="EMBL/GenBank/DDBJ databases">
        <authorList>
            <person name="Varghese N."/>
            <person name="Submissions S."/>
        </authorList>
    </citation>
    <scope>NUCLEOTIDE SEQUENCE</scope>
    <source>
        <strain evidence="7">DSM 18763</strain>
    </source>
</reference>
<dbReference type="PANTHER" id="PTHR33602">
    <property type="entry name" value="REGULATORY PROTEIN RECX FAMILY PROTEIN"/>
    <property type="match status" value="1"/>
</dbReference>
<comment type="caution">
    <text evidence="7">The sequence shown here is derived from an EMBL/GenBank/DDBJ whole genome shotgun (WGS) entry which is preliminary data.</text>
</comment>
<dbReference type="Pfam" id="PF21982">
    <property type="entry name" value="RecX_HTH1"/>
    <property type="match status" value="1"/>
</dbReference>
<keyword evidence="8" id="KW-1185">Reference proteome</keyword>
<comment type="subcellular location">
    <subcellularLocation>
        <location evidence="1 5">Cytoplasm</location>
    </subcellularLocation>
</comment>
<dbReference type="InterPro" id="IPR003783">
    <property type="entry name" value="Regulatory_RecX"/>
</dbReference>
<dbReference type="InterPro" id="IPR036388">
    <property type="entry name" value="WH-like_DNA-bd_sf"/>
</dbReference>
<name>A0AA45WK55_9AQUI</name>
<evidence type="ECO:0000256" key="2">
    <source>
        <dbReference type="ARBA" id="ARBA00009695"/>
    </source>
</evidence>
<dbReference type="GO" id="GO:0006282">
    <property type="term" value="P:regulation of DNA repair"/>
    <property type="evidence" value="ECO:0007669"/>
    <property type="project" value="UniProtKB-UniRule"/>
</dbReference>
<gene>
    <name evidence="5" type="primary">recX</name>
    <name evidence="7" type="ORF">SAMN06264868_10423</name>
</gene>
<dbReference type="GO" id="GO:0005737">
    <property type="term" value="C:cytoplasm"/>
    <property type="evidence" value="ECO:0007669"/>
    <property type="project" value="UniProtKB-SubCell"/>
</dbReference>
<accession>A0AA45WK55</accession>
<dbReference type="PANTHER" id="PTHR33602:SF1">
    <property type="entry name" value="REGULATORY PROTEIN RECX FAMILY PROTEIN"/>
    <property type="match status" value="1"/>
</dbReference>
<feature type="domain" description="RecX first three-helical" evidence="6">
    <location>
        <begin position="5"/>
        <end position="42"/>
    </location>
</feature>
<dbReference type="InterPro" id="IPR053926">
    <property type="entry name" value="RecX_HTH_1st"/>
</dbReference>
<evidence type="ECO:0000313" key="7">
    <source>
        <dbReference type="EMBL" id="SMP06068.1"/>
    </source>
</evidence>
<evidence type="ECO:0000313" key="8">
    <source>
        <dbReference type="Proteomes" id="UP001157947"/>
    </source>
</evidence>
<comment type="function">
    <text evidence="5">Modulates RecA activity.</text>
</comment>
<dbReference type="Gene3D" id="1.10.10.10">
    <property type="entry name" value="Winged helix-like DNA-binding domain superfamily/Winged helix DNA-binding domain"/>
    <property type="match status" value="1"/>
</dbReference>
<dbReference type="HAMAP" id="MF_01114">
    <property type="entry name" value="RecX"/>
    <property type="match status" value="1"/>
</dbReference>
<evidence type="ECO:0000259" key="6">
    <source>
        <dbReference type="Pfam" id="PF21982"/>
    </source>
</evidence>